<reference evidence="4" key="2">
    <citation type="submission" date="2024-04" db="EMBL/GenBank/DDBJ databases">
        <authorList>
            <person name="Chen Y."/>
            <person name="Shah S."/>
            <person name="Dougan E. K."/>
            <person name="Thang M."/>
            <person name="Chan C."/>
        </authorList>
    </citation>
    <scope>NUCLEOTIDE SEQUENCE [LARGE SCALE GENOMIC DNA]</scope>
</reference>
<keyword evidence="5" id="KW-1185">Reference proteome</keyword>
<evidence type="ECO:0000313" key="4">
    <source>
        <dbReference type="EMBL" id="CAL1143594.1"/>
    </source>
</evidence>
<comment type="caution">
    <text evidence="3">The sequence shown here is derived from an EMBL/GenBank/DDBJ whole genome shotgun (WGS) entry which is preliminary data.</text>
</comment>
<accession>A0A9P1CEK3</accession>
<dbReference type="EMBL" id="CAMXCT010001447">
    <property type="protein sequence ID" value="CAI3990219.1"/>
    <property type="molecule type" value="Genomic_DNA"/>
</dbReference>
<dbReference type="AlphaFoldDB" id="A0A9P1CEK3"/>
<evidence type="ECO:0000259" key="2">
    <source>
        <dbReference type="Pfam" id="PF09335"/>
    </source>
</evidence>
<dbReference type="EMBL" id="CAMXCT030001447">
    <property type="protein sequence ID" value="CAL4777531.1"/>
    <property type="molecule type" value="Genomic_DNA"/>
</dbReference>
<feature type="transmembrane region" description="Helical" evidence="1">
    <location>
        <begin position="140"/>
        <end position="165"/>
    </location>
</feature>
<evidence type="ECO:0000313" key="5">
    <source>
        <dbReference type="Proteomes" id="UP001152797"/>
    </source>
</evidence>
<dbReference type="InterPro" id="IPR032816">
    <property type="entry name" value="VTT_dom"/>
</dbReference>
<reference evidence="3" key="1">
    <citation type="submission" date="2022-10" db="EMBL/GenBank/DDBJ databases">
        <authorList>
            <person name="Chen Y."/>
            <person name="Dougan E. K."/>
            <person name="Chan C."/>
            <person name="Rhodes N."/>
            <person name="Thang M."/>
        </authorList>
    </citation>
    <scope>NUCLEOTIDE SEQUENCE</scope>
</reference>
<dbReference type="Proteomes" id="UP001152797">
    <property type="component" value="Unassembled WGS sequence"/>
</dbReference>
<dbReference type="Pfam" id="PF09335">
    <property type="entry name" value="VTT_dom"/>
    <property type="match status" value="1"/>
</dbReference>
<keyword evidence="1" id="KW-0812">Transmembrane</keyword>
<name>A0A9P1CEK3_9DINO</name>
<keyword evidence="1" id="KW-1133">Transmembrane helix</keyword>
<dbReference type="PANTHER" id="PTHR47699">
    <property type="entry name" value="SNARE ASSOCIATED GOLGI PROTEIN FAMILY"/>
    <property type="match status" value="1"/>
</dbReference>
<keyword evidence="1" id="KW-0472">Membrane</keyword>
<dbReference type="EMBL" id="CAMXCT020001447">
    <property type="protein sequence ID" value="CAL1143594.1"/>
    <property type="molecule type" value="Genomic_DNA"/>
</dbReference>
<dbReference type="OrthoDB" id="166803at2759"/>
<dbReference type="GO" id="GO:0016020">
    <property type="term" value="C:membrane"/>
    <property type="evidence" value="ECO:0007669"/>
    <property type="project" value="TreeGrafter"/>
</dbReference>
<gene>
    <name evidence="3" type="ORF">C1SCF055_LOCUS17226</name>
</gene>
<sequence>MATLPSMSWQTHRGHAKSVDVGWARQEILQALPSWNPSLRSPVAATFTVAMAARKRSRRCFRLRESSAIRATRSACQVLLVLMLMPSCAFAFDGASLASAAVEVMRDGPLGPAPFMLVHLAAIVVCFPGTAAFELAAGAVFGFLPGVLAVAITKGAAAAVTFFLARRFGVDAAGTLQRALRAGPANLDSWSARLRRGVQGNAFRFCLLARLSPIPSWVNNYALPLADVPFETFLPATLLGMLPPLTANVYSGACALSLASALTGGGTVDGGSLVLGALSALSGAAILQQMASFALDDDTAANDAGGDFPR</sequence>
<dbReference type="PANTHER" id="PTHR47699:SF1">
    <property type="entry name" value="SNARE ASSOCIATED GOLGI PROTEIN FAMILY"/>
    <property type="match status" value="1"/>
</dbReference>
<protein>
    <recommendedName>
        <fullName evidence="2">VTT domain-containing protein</fullName>
    </recommendedName>
</protein>
<feature type="transmembrane region" description="Helical" evidence="1">
    <location>
        <begin position="112"/>
        <end position="133"/>
    </location>
</feature>
<evidence type="ECO:0000313" key="3">
    <source>
        <dbReference type="EMBL" id="CAI3990219.1"/>
    </source>
</evidence>
<organism evidence="3">
    <name type="scientific">Cladocopium goreaui</name>
    <dbReference type="NCBI Taxonomy" id="2562237"/>
    <lineage>
        <taxon>Eukaryota</taxon>
        <taxon>Sar</taxon>
        <taxon>Alveolata</taxon>
        <taxon>Dinophyceae</taxon>
        <taxon>Suessiales</taxon>
        <taxon>Symbiodiniaceae</taxon>
        <taxon>Cladocopium</taxon>
    </lineage>
</organism>
<feature type="transmembrane region" description="Helical" evidence="1">
    <location>
        <begin position="74"/>
        <end position="92"/>
    </location>
</feature>
<evidence type="ECO:0000256" key="1">
    <source>
        <dbReference type="SAM" id="Phobius"/>
    </source>
</evidence>
<proteinExistence type="predicted"/>
<feature type="domain" description="VTT" evidence="2">
    <location>
        <begin position="128"/>
        <end position="253"/>
    </location>
</feature>